<evidence type="ECO:0000256" key="1">
    <source>
        <dbReference type="ARBA" id="ARBA00023015"/>
    </source>
</evidence>
<dbReference type="InterPro" id="IPR000843">
    <property type="entry name" value="HTH_LacI"/>
</dbReference>
<dbReference type="GO" id="GO:0000976">
    <property type="term" value="F:transcription cis-regulatory region binding"/>
    <property type="evidence" value="ECO:0007669"/>
    <property type="project" value="TreeGrafter"/>
</dbReference>
<dbReference type="PANTHER" id="PTHR30146:SF109">
    <property type="entry name" value="HTH-TYPE TRANSCRIPTIONAL REGULATOR GALS"/>
    <property type="match status" value="1"/>
</dbReference>
<dbReference type="PROSITE" id="PS00356">
    <property type="entry name" value="HTH_LACI_1"/>
    <property type="match status" value="1"/>
</dbReference>
<reference evidence="5" key="1">
    <citation type="submission" date="2023-09" db="EMBL/GenBank/DDBJ databases">
        <title>Demequina sp. a novel bacteria isolated from Capsicum annuum.</title>
        <authorList>
            <person name="Humaira Z."/>
            <person name="Lee J."/>
            <person name="Cho D."/>
        </authorList>
    </citation>
    <scope>NUCLEOTIDE SEQUENCE</scope>
    <source>
        <strain evidence="5">PMTSA13</strain>
    </source>
</reference>
<keyword evidence="1" id="KW-0805">Transcription regulation</keyword>
<dbReference type="SMART" id="SM00354">
    <property type="entry name" value="HTH_LACI"/>
    <property type="match status" value="1"/>
</dbReference>
<dbReference type="GO" id="GO:0003700">
    <property type="term" value="F:DNA-binding transcription factor activity"/>
    <property type="evidence" value="ECO:0007669"/>
    <property type="project" value="TreeGrafter"/>
</dbReference>
<organism evidence="5">
    <name type="scientific">Demequina capsici</name>
    <dbReference type="NCBI Taxonomy" id="3075620"/>
    <lineage>
        <taxon>Bacteria</taxon>
        <taxon>Bacillati</taxon>
        <taxon>Actinomycetota</taxon>
        <taxon>Actinomycetes</taxon>
        <taxon>Micrococcales</taxon>
        <taxon>Demequinaceae</taxon>
        <taxon>Demequina</taxon>
    </lineage>
</organism>
<evidence type="ECO:0000259" key="4">
    <source>
        <dbReference type="PROSITE" id="PS50932"/>
    </source>
</evidence>
<sequence>MPSARDEAAPPTMSDVARLAGVSVMTVSNVVNGKDARVSQAMRDRVHEVISELGYRVNMPARALRLGRIGVVALAVPMLDDLYYGEVAQRLADRFEDHGLRLAVESTRGALTRELAVLDDSRLTTYDGVVLAAAAGDASVLEGLQPSTPLVILGERSVPDRFSQVSMDNRGGALRATMDLLRLGARRIALIGGATDGGEGMAAGRTAGHLEALDAAGVARVAELIVPAGVRPQDGYAAAASLLDAGVAFDALLCVTDALALGAMAAVAARGLRIPEDVQVIGWDDTAVGAMATPALSSVAPDNAAAAEATVRLLMGRIESPSFPPEHVVVSTEVRHRGTTRR</sequence>
<dbReference type="EMBL" id="CP134880">
    <property type="protein sequence ID" value="WNM27081.1"/>
    <property type="molecule type" value="Genomic_DNA"/>
</dbReference>
<dbReference type="KEGG" id="dcp:RN607_12875"/>
<dbReference type="CDD" id="cd01392">
    <property type="entry name" value="HTH_LacI"/>
    <property type="match status" value="1"/>
</dbReference>
<dbReference type="Pfam" id="PF13377">
    <property type="entry name" value="Peripla_BP_3"/>
    <property type="match status" value="1"/>
</dbReference>
<evidence type="ECO:0000256" key="2">
    <source>
        <dbReference type="ARBA" id="ARBA00023125"/>
    </source>
</evidence>
<dbReference type="Gene3D" id="1.10.260.40">
    <property type="entry name" value="lambda repressor-like DNA-binding domains"/>
    <property type="match status" value="1"/>
</dbReference>
<name>A0AA96FAC0_9MICO</name>
<proteinExistence type="predicted"/>
<dbReference type="InterPro" id="IPR046335">
    <property type="entry name" value="LacI/GalR-like_sensor"/>
</dbReference>
<keyword evidence="2 5" id="KW-0238">DNA-binding</keyword>
<dbReference type="CDD" id="cd06267">
    <property type="entry name" value="PBP1_LacI_sugar_binding-like"/>
    <property type="match status" value="1"/>
</dbReference>
<feature type="domain" description="HTH lacI-type" evidence="4">
    <location>
        <begin position="11"/>
        <end position="66"/>
    </location>
</feature>
<accession>A0AA96FAC0</accession>
<evidence type="ECO:0000256" key="3">
    <source>
        <dbReference type="ARBA" id="ARBA00023163"/>
    </source>
</evidence>
<gene>
    <name evidence="5" type="ORF">RN607_12875</name>
</gene>
<evidence type="ECO:0000313" key="5">
    <source>
        <dbReference type="EMBL" id="WNM27081.1"/>
    </source>
</evidence>
<dbReference type="Gene3D" id="3.40.50.2300">
    <property type="match status" value="2"/>
</dbReference>
<dbReference type="PROSITE" id="PS50932">
    <property type="entry name" value="HTH_LACI_2"/>
    <property type="match status" value="1"/>
</dbReference>
<dbReference type="PRINTS" id="PR00036">
    <property type="entry name" value="HTHLACI"/>
</dbReference>
<dbReference type="InterPro" id="IPR010982">
    <property type="entry name" value="Lambda_DNA-bd_dom_sf"/>
</dbReference>
<keyword evidence="3" id="KW-0804">Transcription</keyword>
<dbReference type="Proteomes" id="UP001303408">
    <property type="component" value="Chromosome"/>
</dbReference>
<dbReference type="SUPFAM" id="SSF53822">
    <property type="entry name" value="Periplasmic binding protein-like I"/>
    <property type="match status" value="1"/>
</dbReference>
<dbReference type="PANTHER" id="PTHR30146">
    <property type="entry name" value="LACI-RELATED TRANSCRIPTIONAL REPRESSOR"/>
    <property type="match status" value="1"/>
</dbReference>
<dbReference type="SUPFAM" id="SSF47413">
    <property type="entry name" value="lambda repressor-like DNA-binding domains"/>
    <property type="match status" value="1"/>
</dbReference>
<dbReference type="AlphaFoldDB" id="A0AA96FAC0"/>
<dbReference type="RefSeq" id="WP_313543022.1">
    <property type="nucleotide sequence ID" value="NZ_CP134880.1"/>
</dbReference>
<protein>
    <submittedName>
        <fullName evidence="5">LacI family DNA-binding transcriptional regulator</fullName>
    </submittedName>
</protein>
<dbReference type="Pfam" id="PF00356">
    <property type="entry name" value="LacI"/>
    <property type="match status" value="1"/>
</dbReference>
<dbReference type="InterPro" id="IPR028082">
    <property type="entry name" value="Peripla_BP_I"/>
</dbReference>